<organism evidence="1 2">
    <name type="scientific">Trichinella spiralis</name>
    <name type="common">Trichina worm</name>
    <dbReference type="NCBI Taxonomy" id="6334"/>
    <lineage>
        <taxon>Eukaryota</taxon>
        <taxon>Metazoa</taxon>
        <taxon>Ecdysozoa</taxon>
        <taxon>Nematoda</taxon>
        <taxon>Enoplea</taxon>
        <taxon>Dorylaimia</taxon>
        <taxon>Trichinellida</taxon>
        <taxon>Trichinellidae</taxon>
        <taxon>Trichinella</taxon>
    </lineage>
</organism>
<gene>
    <name evidence="1" type="ORF">T01_4888</name>
</gene>
<keyword evidence="2" id="KW-1185">Reference proteome</keyword>
<dbReference type="OrthoDB" id="10463857at2759"/>
<sequence length="93" mass="10569">MKKGRIPFTTPVMLPESEINASYLFGGYRSFYVNLVFTLLGMRMREDNIALHPHTVGQQSSTVKPRMRTQSSGIKICIPFLVNESYCSCYSAR</sequence>
<evidence type="ECO:0000313" key="2">
    <source>
        <dbReference type="Proteomes" id="UP000054776"/>
    </source>
</evidence>
<comment type="caution">
    <text evidence="1">The sequence shown here is derived from an EMBL/GenBank/DDBJ whole genome shotgun (WGS) entry which is preliminary data.</text>
</comment>
<proteinExistence type="predicted"/>
<name>A0A0V1B2V5_TRISP</name>
<protein>
    <submittedName>
        <fullName evidence="1">Uncharacterized protein</fullName>
    </submittedName>
</protein>
<dbReference type="AlphaFoldDB" id="A0A0V1B2V5"/>
<reference evidence="1 2" key="1">
    <citation type="submission" date="2015-01" db="EMBL/GenBank/DDBJ databases">
        <title>Evolution of Trichinella species and genotypes.</title>
        <authorList>
            <person name="Korhonen P.K."/>
            <person name="Edoardo P."/>
            <person name="Giuseppe L.R."/>
            <person name="Gasser R.B."/>
        </authorList>
    </citation>
    <scope>NUCLEOTIDE SEQUENCE [LARGE SCALE GENOMIC DNA]</scope>
    <source>
        <strain evidence="1">ISS3</strain>
    </source>
</reference>
<dbReference type="InParanoid" id="A0A0V1B2V5"/>
<dbReference type="Proteomes" id="UP000054776">
    <property type="component" value="Unassembled WGS sequence"/>
</dbReference>
<dbReference type="EMBL" id="JYDH01000122">
    <property type="protein sequence ID" value="KRY31289.1"/>
    <property type="molecule type" value="Genomic_DNA"/>
</dbReference>
<accession>A0A0V1B2V5</accession>
<dbReference type="eggNOG" id="ENOG502S8Z3">
    <property type="taxonomic scope" value="Eukaryota"/>
</dbReference>
<evidence type="ECO:0000313" key="1">
    <source>
        <dbReference type="EMBL" id="KRY31289.1"/>
    </source>
</evidence>